<dbReference type="Gene3D" id="3.90.1580.10">
    <property type="entry name" value="paralog of FGE (formylglycine-generating enzyme)"/>
    <property type="match status" value="1"/>
</dbReference>
<dbReference type="KEGG" id="pph:Ppha_1942"/>
<dbReference type="HOGENOM" id="CLU_040162_0_0_10"/>
<dbReference type="Pfam" id="PF03781">
    <property type="entry name" value="FGE-sulfatase"/>
    <property type="match status" value="1"/>
</dbReference>
<dbReference type="STRING" id="324925.Ppha_1942"/>
<dbReference type="Pfam" id="PF13676">
    <property type="entry name" value="TIR_2"/>
    <property type="match status" value="1"/>
</dbReference>
<sequence length="517" mass="59147">MTVDEIFRLLDNPATIGEALIEAAKLPFRGEYKILFQQKRQKYIAGLSDYERPIWVGEMKNLLSLCESLFDGDPREVKRASTSDGVYRSWEFKNDIFISYAQEDRQRVEPIVQELEKLGWCIFWDRNLRAGHNWPIEISRALDESRCVLVFWSFASVDLNKHHWVREEAETGRKRGVLVPLCIDDVEPPLGFRTIQAETLVNWKQNTSHPKFLQLIEAIASQVPLPGDLQRRESAVRSPVPPPIQPKVFSDFVLIRGGIFPMGSPTGEVDRFDDETQHQVKVSDFYLCRYTVTVAGFREFIEASRYRTDAEKGDGSYVWNGNEWNKMAGINWRYGISGSERNDAEENHPVLHVSWNDAVAYCKWLSATTGEAFRLPTEAEWECACRAGTTTPFNTGENLSTGQANYDGNYPYKSNQKGVYRDNTVAVDSFSSNAWGLYNMHGNVLEWCGDWYGDKYYEECKTKGTVENPSGPATGSCRVLRGGRWVSYARYCRSAFRSLGPPDYRSYFVGFRLVFVP</sequence>
<dbReference type="AlphaFoldDB" id="B4SC53"/>
<dbReference type="SUPFAM" id="SSF52200">
    <property type="entry name" value="Toll/Interleukin receptor TIR domain"/>
    <property type="match status" value="1"/>
</dbReference>
<dbReference type="InterPro" id="IPR042095">
    <property type="entry name" value="SUMF_sf"/>
</dbReference>
<dbReference type="PANTHER" id="PTHR23150:SF19">
    <property type="entry name" value="FORMYLGLYCINE-GENERATING ENZYME"/>
    <property type="match status" value="1"/>
</dbReference>
<dbReference type="InterPro" id="IPR005532">
    <property type="entry name" value="SUMF_dom"/>
</dbReference>
<dbReference type="OrthoDB" id="595053at2"/>
<accession>B4SC53</accession>
<evidence type="ECO:0000313" key="2">
    <source>
        <dbReference type="EMBL" id="ACF44159.1"/>
    </source>
</evidence>
<proteinExistence type="predicted"/>
<dbReference type="InterPro" id="IPR051043">
    <property type="entry name" value="Sulfatase_Mod_Factor_Kinase"/>
</dbReference>
<dbReference type="InterPro" id="IPR000157">
    <property type="entry name" value="TIR_dom"/>
</dbReference>
<gene>
    <name evidence="2" type="ordered locus">Ppha_1942</name>
</gene>
<dbReference type="InterPro" id="IPR016187">
    <property type="entry name" value="CTDL_fold"/>
</dbReference>
<dbReference type="eggNOG" id="COG1262">
    <property type="taxonomic scope" value="Bacteria"/>
</dbReference>
<dbReference type="EMBL" id="CP001110">
    <property type="protein sequence ID" value="ACF44159.1"/>
    <property type="molecule type" value="Genomic_DNA"/>
</dbReference>
<reference evidence="2 3" key="1">
    <citation type="submission" date="2008-06" db="EMBL/GenBank/DDBJ databases">
        <title>Complete sequence of Pelodictyon phaeoclathratiforme BU-1.</title>
        <authorList>
            <consortium name="US DOE Joint Genome Institute"/>
            <person name="Lucas S."/>
            <person name="Copeland A."/>
            <person name="Lapidus A."/>
            <person name="Glavina del Rio T."/>
            <person name="Dalin E."/>
            <person name="Tice H."/>
            <person name="Bruce D."/>
            <person name="Goodwin L."/>
            <person name="Pitluck S."/>
            <person name="Schmutz J."/>
            <person name="Larimer F."/>
            <person name="Land M."/>
            <person name="Hauser L."/>
            <person name="Kyrpides N."/>
            <person name="Mikhailova N."/>
            <person name="Liu Z."/>
            <person name="Li T."/>
            <person name="Zhao F."/>
            <person name="Overmann J."/>
            <person name="Bryant D.A."/>
            <person name="Richardson P."/>
        </authorList>
    </citation>
    <scope>NUCLEOTIDE SEQUENCE [LARGE SCALE GENOMIC DNA]</scope>
    <source>
        <strain evidence="3">DSM 5477 / BU-1</strain>
    </source>
</reference>
<name>B4SC53_PELPB</name>
<evidence type="ECO:0000313" key="3">
    <source>
        <dbReference type="Proteomes" id="UP000002724"/>
    </source>
</evidence>
<dbReference type="Proteomes" id="UP000002724">
    <property type="component" value="Chromosome"/>
</dbReference>
<dbReference type="GO" id="GO:0120147">
    <property type="term" value="F:formylglycine-generating oxidase activity"/>
    <property type="evidence" value="ECO:0007669"/>
    <property type="project" value="TreeGrafter"/>
</dbReference>
<dbReference type="GO" id="GO:0007165">
    <property type="term" value="P:signal transduction"/>
    <property type="evidence" value="ECO:0007669"/>
    <property type="project" value="InterPro"/>
</dbReference>
<dbReference type="PANTHER" id="PTHR23150">
    <property type="entry name" value="SULFATASE MODIFYING FACTOR 1, 2"/>
    <property type="match status" value="1"/>
</dbReference>
<feature type="domain" description="TIR" evidence="1">
    <location>
        <begin position="92"/>
        <end position="220"/>
    </location>
</feature>
<dbReference type="PROSITE" id="PS50104">
    <property type="entry name" value="TIR"/>
    <property type="match status" value="1"/>
</dbReference>
<dbReference type="SUPFAM" id="SSF56436">
    <property type="entry name" value="C-type lectin-like"/>
    <property type="match status" value="1"/>
</dbReference>
<protein>
    <recommendedName>
        <fullName evidence="1">TIR domain-containing protein</fullName>
    </recommendedName>
</protein>
<keyword evidence="3" id="KW-1185">Reference proteome</keyword>
<organism evidence="2 3">
    <name type="scientific">Pelodictyon phaeoclathratiforme (strain DSM 5477 / BU-1)</name>
    <dbReference type="NCBI Taxonomy" id="324925"/>
    <lineage>
        <taxon>Bacteria</taxon>
        <taxon>Pseudomonadati</taxon>
        <taxon>Chlorobiota</taxon>
        <taxon>Chlorobiia</taxon>
        <taxon>Chlorobiales</taxon>
        <taxon>Chlorobiaceae</taxon>
        <taxon>Chlorobium/Pelodictyon group</taxon>
        <taxon>Pelodictyon</taxon>
    </lineage>
</organism>
<evidence type="ECO:0000259" key="1">
    <source>
        <dbReference type="PROSITE" id="PS50104"/>
    </source>
</evidence>
<dbReference type="RefSeq" id="WP_012508640.1">
    <property type="nucleotide sequence ID" value="NC_011060.1"/>
</dbReference>
<dbReference type="Gene3D" id="3.40.50.10140">
    <property type="entry name" value="Toll/interleukin-1 receptor homology (TIR) domain"/>
    <property type="match status" value="1"/>
</dbReference>
<dbReference type="InterPro" id="IPR035897">
    <property type="entry name" value="Toll_tir_struct_dom_sf"/>
</dbReference>